<dbReference type="InterPro" id="IPR040198">
    <property type="entry name" value="Fido_containing"/>
</dbReference>
<feature type="domain" description="Fido" evidence="3">
    <location>
        <begin position="119"/>
        <end position="273"/>
    </location>
</feature>
<protein>
    <recommendedName>
        <fullName evidence="3">Fido domain-containing protein</fullName>
    </recommendedName>
</protein>
<dbReference type="SUPFAM" id="SSF140931">
    <property type="entry name" value="Fic-like"/>
    <property type="match status" value="1"/>
</dbReference>
<dbReference type="HOGENOM" id="CLU_042270_0_0_3"/>
<dbReference type="OrthoDB" id="9813719at2"/>
<dbReference type="InterPro" id="IPR003812">
    <property type="entry name" value="Fido"/>
</dbReference>
<accession>K9TLH4</accession>
<evidence type="ECO:0000259" key="3">
    <source>
        <dbReference type="PROSITE" id="PS51459"/>
    </source>
</evidence>
<evidence type="ECO:0000256" key="1">
    <source>
        <dbReference type="PIRSR" id="PIRSR640198-1"/>
    </source>
</evidence>
<feature type="binding site" evidence="2">
    <location>
        <begin position="220"/>
        <end position="227"/>
    </location>
    <ligand>
        <name>ATP</name>
        <dbReference type="ChEBI" id="CHEBI:30616"/>
    </ligand>
</feature>
<dbReference type="PANTHER" id="PTHR13504">
    <property type="entry name" value="FIDO DOMAIN-CONTAINING PROTEIN DDB_G0283145"/>
    <property type="match status" value="1"/>
</dbReference>
<name>K9TLH4_9CYAN</name>
<sequence length="487" mass="55516">MFWKPIEDLGSNWQDLASAELPPLVTVWNEQADRLRQSGEFQTFSKKLHREIAIETGIIERLYTLDRGITRLLIEQGINEALIPHGATDIPAKQVVLLIKDQEAAIEGLFDFVGGQRNLSNSYIKQLHQVLTQSQDSTEALDQQGKIFRVSLIKGDWKRQANNPLRRDGTIHEYCPPEQVASEMDRLIALHHQHREQKVPPEIEAAWLHHRFTQIHPFQDGNGRVARCLASLVFIQASWFPLVITRDDRAVYIAALEDADHGDLSSLINLFAKSQKQAFLRSLGLSEQVLSETRRSQVILASIADKLKQNQLASVQDRCQQSEIFAALLFDTASERFQDIANEIKLSVQNFLTDAAVFTIPAPIGDQRSYYHRYQVVETAKQLGYFANLRNYHAWIQLVINIETSVTVLLSFHGVGHEYRGLLICNACAYHRDKGEEGEPTISELQPLTDSPFQFSYADEKENLISRFKPWLEDVISTGLEYWNKSI</sequence>
<dbReference type="GO" id="GO:0005524">
    <property type="term" value="F:ATP binding"/>
    <property type="evidence" value="ECO:0007669"/>
    <property type="project" value="UniProtKB-KW"/>
</dbReference>
<feature type="active site" evidence="1">
    <location>
        <position position="216"/>
    </location>
</feature>
<organism evidence="4 5">
    <name type="scientific">Oscillatoria acuminata PCC 6304</name>
    <dbReference type="NCBI Taxonomy" id="56110"/>
    <lineage>
        <taxon>Bacteria</taxon>
        <taxon>Bacillati</taxon>
        <taxon>Cyanobacteriota</taxon>
        <taxon>Cyanophyceae</taxon>
        <taxon>Oscillatoriophycideae</taxon>
        <taxon>Oscillatoriales</taxon>
        <taxon>Oscillatoriaceae</taxon>
        <taxon>Oscillatoria</taxon>
    </lineage>
</organism>
<dbReference type="Pfam" id="PF02661">
    <property type="entry name" value="Fic"/>
    <property type="match status" value="1"/>
</dbReference>
<gene>
    <name evidence="4" type="ORF">Oscil6304_3284</name>
</gene>
<dbReference type="PATRIC" id="fig|56110.3.peg.3926"/>
<dbReference type="AlphaFoldDB" id="K9TLH4"/>
<keyword evidence="2" id="KW-0067">ATP-binding</keyword>
<proteinExistence type="predicted"/>
<dbReference type="STRING" id="56110.Oscil6304_3284"/>
<dbReference type="InParanoid" id="K9TLH4"/>
<keyword evidence="5" id="KW-1185">Reference proteome</keyword>
<reference evidence="4 5" key="1">
    <citation type="submission" date="2012-06" db="EMBL/GenBank/DDBJ databases">
        <title>Finished chromosome of genome of Oscillatoria acuminata PCC 6304.</title>
        <authorList>
            <consortium name="US DOE Joint Genome Institute"/>
            <person name="Gugger M."/>
            <person name="Coursin T."/>
            <person name="Rippka R."/>
            <person name="Tandeau De Marsac N."/>
            <person name="Huntemann M."/>
            <person name="Wei C.-L."/>
            <person name="Han J."/>
            <person name="Detter J.C."/>
            <person name="Han C."/>
            <person name="Tapia R."/>
            <person name="Davenport K."/>
            <person name="Daligault H."/>
            <person name="Erkkila T."/>
            <person name="Gu W."/>
            <person name="Munk A.C.C."/>
            <person name="Teshima H."/>
            <person name="Xu Y."/>
            <person name="Chain P."/>
            <person name="Chen A."/>
            <person name="Krypides N."/>
            <person name="Mavromatis K."/>
            <person name="Markowitz V."/>
            <person name="Szeto E."/>
            <person name="Ivanova N."/>
            <person name="Mikhailova N."/>
            <person name="Ovchinnikova G."/>
            <person name="Pagani I."/>
            <person name="Pati A."/>
            <person name="Goodwin L."/>
            <person name="Peters L."/>
            <person name="Pitluck S."/>
            <person name="Woyke T."/>
            <person name="Kerfeld C."/>
        </authorList>
    </citation>
    <scope>NUCLEOTIDE SEQUENCE [LARGE SCALE GENOMIC DNA]</scope>
    <source>
        <strain evidence="4 5">PCC 6304</strain>
    </source>
</reference>
<dbReference type="Proteomes" id="UP000010367">
    <property type="component" value="Chromosome"/>
</dbReference>
<dbReference type="eggNOG" id="COG3177">
    <property type="taxonomic scope" value="Bacteria"/>
</dbReference>
<dbReference type="Gene3D" id="1.10.3290.10">
    <property type="entry name" value="Fido-like domain"/>
    <property type="match status" value="1"/>
</dbReference>
<dbReference type="PROSITE" id="PS51459">
    <property type="entry name" value="FIDO"/>
    <property type="match status" value="1"/>
</dbReference>
<evidence type="ECO:0000313" key="5">
    <source>
        <dbReference type="Proteomes" id="UP000010367"/>
    </source>
</evidence>
<dbReference type="RefSeq" id="WP_015149489.1">
    <property type="nucleotide sequence ID" value="NC_019693.1"/>
</dbReference>
<dbReference type="EMBL" id="CP003607">
    <property type="protein sequence ID" value="AFY82859.1"/>
    <property type="molecule type" value="Genomic_DNA"/>
</dbReference>
<keyword evidence="2" id="KW-0547">Nucleotide-binding</keyword>
<evidence type="ECO:0000313" key="4">
    <source>
        <dbReference type="EMBL" id="AFY82859.1"/>
    </source>
</evidence>
<dbReference type="InterPro" id="IPR036597">
    <property type="entry name" value="Fido-like_dom_sf"/>
</dbReference>
<dbReference type="KEGG" id="oac:Oscil6304_3284"/>
<evidence type="ECO:0000256" key="2">
    <source>
        <dbReference type="PIRSR" id="PIRSR640198-2"/>
    </source>
</evidence>
<dbReference type="PANTHER" id="PTHR13504:SF38">
    <property type="entry name" value="FIDO DOMAIN-CONTAINING PROTEIN"/>
    <property type="match status" value="1"/>
</dbReference>